<dbReference type="AlphaFoldDB" id="A0A143Y812"/>
<keyword evidence="4" id="KW-1185">Reference proteome</keyword>
<gene>
    <name evidence="2" type="ORF">SAMN05216375_10142</name>
    <name evidence="1" type="ORF">TR210_225</name>
</gene>
<dbReference type="Pfam" id="PF06078">
    <property type="entry name" value="DUF937"/>
    <property type="match status" value="1"/>
</dbReference>
<evidence type="ECO:0000313" key="2">
    <source>
        <dbReference type="EMBL" id="SEI50047.1"/>
    </source>
</evidence>
<proteinExistence type="predicted"/>
<accession>A0A143Y812</accession>
<protein>
    <recommendedName>
        <fullName evidence="5">DUF937 domain-containing protein</fullName>
    </recommendedName>
</protein>
<reference evidence="2 4" key="2">
    <citation type="submission" date="2016-10" db="EMBL/GenBank/DDBJ databases">
        <authorList>
            <person name="Varghese N."/>
            <person name="Submissions S."/>
        </authorList>
    </citation>
    <scope>NUCLEOTIDE SEQUENCE [LARGE SCALE GENOMIC DNA]</scope>
    <source>
        <strain evidence="2 4">DSM 22150</strain>
    </source>
</reference>
<dbReference type="InterPro" id="IPR009282">
    <property type="entry name" value="DUF937"/>
</dbReference>
<name>A0A143Y812_9LACT</name>
<dbReference type="RefSeq" id="WP_162268591.1">
    <property type="nucleotide sequence ID" value="NZ_FJNB01000001.1"/>
</dbReference>
<dbReference type="Proteomes" id="UP000076878">
    <property type="component" value="Unassembled WGS sequence"/>
</dbReference>
<dbReference type="EMBL" id="FJNB01000001">
    <property type="protein sequence ID" value="CZQ82514.1"/>
    <property type="molecule type" value="Genomic_DNA"/>
</dbReference>
<evidence type="ECO:0000313" key="1">
    <source>
        <dbReference type="EMBL" id="CZQ82514.1"/>
    </source>
</evidence>
<organism evidence="1 3">
    <name type="scientific">Trichococcus ilyis</name>
    <dbReference type="NCBI Taxonomy" id="640938"/>
    <lineage>
        <taxon>Bacteria</taxon>
        <taxon>Bacillati</taxon>
        <taxon>Bacillota</taxon>
        <taxon>Bacilli</taxon>
        <taxon>Lactobacillales</taxon>
        <taxon>Carnobacteriaceae</taxon>
        <taxon>Trichococcus</taxon>
    </lineage>
</organism>
<reference evidence="1 3" key="1">
    <citation type="submission" date="2016-02" db="EMBL/GenBank/DDBJ databases">
        <authorList>
            <person name="Wen L."/>
            <person name="He K."/>
            <person name="Yang H."/>
        </authorList>
    </citation>
    <scope>NUCLEOTIDE SEQUENCE [LARGE SCALE GENOMIC DNA]</scope>
    <source>
        <strain evidence="1">Trichococcus_R210</strain>
    </source>
</reference>
<dbReference type="EMBL" id="FNYT01000001">
    <property type="protein sequence ID" value="SEI50047.1"/>
    <property type="molecule type" value="Genomic_DNA"/>
</dbReference>
<dbReference type="Proteomes" id="UP000199280">
    <property type="component" value="Unassembled WGS sequence"/>
</dbReference>
<evidence type="ECO:0000313" key="3">
    <source>
        <dbReference type="Proteomes" id="UP000076878"/>
    </source>
</evidence>
<evidence type="ECO:0008006" key="5">
    <source>
        <dbReference type="Google" id="ProtNLM"/>
    </source>
</evidence>
<dbReference type="STRING" id="640938.TR210_225"/>
<evidence type="ECO:0000313" key="4">
    <source>
        <dbReference type="Proteomes" id="UP000199280"/>
    </source>
</evidence>
<sequence length="201" mass="20973">MVQINDISEMMGELNKESSIQALGSKTGVDASILPKLAVVAIPLILRALSKNAESKAGKDSLSDALEKHKGKTKDVSSIEDVVKKVDTDDGDKILDHAFGDKDKVVDQIAAQTGISKAEVTKVLASMAPMILGMLADKKDADGLDADGVAKQTDIFSKQAEETATNNFDITDLFPKQSGTATPSATGGLGGILGSILGNLF</sequence>